<evidence type="ECO:0000313" key="3">
    <source>
        <dbReference type="Proteomes" id="UP000029669"/>
    </source>
</evidence>
<dbReference type="Proteomes" id="UP000029669">
    <property type="component" value="Chromosome"/>
</dbReference>
<keyword evidence="1" id="KW-0812">Transmembrane</keyword>
<organism evidence="2 3">
    <name type="scientific">Thermoanaerobacter kivui</name>
    <name type="common">Acetogenium kivui</name>
    <dbReference type="NCBI Taxonomy" id="2325"/>
    <lineage>
        <taxon>Bacteria</taxon>
        <taxon>Bacillati</taxon>
        <taxon>Bacillota</taxon>
        <taxon>Clostridia</taxon>
        <taxon>Thermoanaerobacterales</taxon>
        <taxon>Thermoanaerobacteraceae</taxon>
        <taxon>Thermoanaerobacter</taxon>
    </lineage>
</organism>
<dbReference type="RefSeq" id="WP_029688100.1">
    <property type="nucleotide sequence ID" value="NZ_CP009170.1"/>
</dbReference>
<dbReference type="EMBL" id="CP009170">
    <property type="protein sequence ID" value="AIS53368.1"/>
    <property type="molecule type" value="Genomic_DNA"/>
</dbReference>
<evidence type="ECO:0000256" key="1">
    <source>
        <dbReference type="SAM" id="Phobius"/>
    </source>
</evidence>
<dbReference type="HOGENOM" id="CLU_1325840_0_0_9"/>
<keyword evidence="1" id="KW-1133">Transmembrane helix</keyword>
<dbReference type="KEGG" id="tki:TKV_c22390"/>
<sequence>MLAVWFNAILILLESLYQVVLYIYKLSDRDKIPPLIINFVEKRKMFFSSWRKVPLDDGIIYKMIGRSKVRTFVWFIVGILFYVHAKGRGGEIGTYVIFTTVMFTNVLKQIYFYKYKKSLKGEKFSKVLRSIIEIEICMYNLAFDIPIEKNSIYEVIKDTWVNIFGSMSVIILVFFASYFGVLEKVSMLVIIIYLAAILSKRFIMVRT</sequence>
<accession>A0A097AU83</accession>
<dbReference type="AlphaFoldDB" id="A0A097AU83"/>
<feature type="transmembrane region" description="Helical" evidence="1">
    <location>
        <begin position="185"/>
        <end position="203"/>
    </location>
</feature>
<gene>
    <name evidence="2" type="ORF">TKV_c22390</name>
</gene>
<reference evidence="3" key="1">
    <citation type="journal article" date="2015" name="Genome Announc.">
        <title>Whole-Genome Sequences of 80 Environmental and Clinical Isolates of Burkholderia pseudomallei.</title>
        <authorList>
            <person name="Johnson S.L."/>
            <person name="Baker A.L."/>
            <person name="Chain P.S."/>
            <person name="Currie B.J."/>
            <person name="Daligault H.E."/>
            <person name="Davenport K.W."/>
            <person name="Davis C.B."/>
            <person name="Inglis T.J."/>
            <person name="Kaestli M."/>
            <person name="Koren S."/>
            <person name="Mayo M."/>
            <person name="Merritt A.J."/>
            <person name="Price E.P."/>
            <person name="Sarovich D.S."/>
            <person name="Warner J."/>
            <person name="Rosovitz M.J."/>
        </authorList>
    </citation>
    <scope>NUCLEOTIDE SEQUENCE [LARGE SCALE GENOMIC DNA]</scope>
    <source>
        <strain evidence="3">DSM 2030</strain>
    </source>
</reference>
<feature type="transmembrane region" description="Helical" evidence="1">
    <location>
        <begin position="6"/>
        <end position="24"/>
    </location>
</feature>
<name>A0A097AU83_THEKI</name>
<feature type="transmembrane region" description="Helical" evidence="1">
    <location>
        <begin position="92"/>
        <end position="113"/>
    </location>
</feature>
<feature type="transmembrane region" description="Helical" evidence="1">
    <location>
        <begin position="69"/>
        <end position="86"/>
    </location>
</feature>
<protein>
    <submittedName>
        <fullName evidence="2">Uncharacterized protein</fullName>
    </submittedName>
</protein>
<proteinExistence type="predicted"/>
<feature type="transmembrane region" description="Helical" evidence="1">
    <location>
        <begin position="159"/>
        <end position="179"/>
    </location>
</feature>
<evidence type="ECO:0000313" key="2">
    <source>
        <dbReference type="EMBL" id="AIS53368.1"/>
    </source>
</evidence>
<keyword evidence="1" id="KW-0472">Membrane</keyword>
<keyword evidence="3" id="KW-1185">Reference proteome</keyword>